<dbReference type="RefSeq" id="WP_069716491.1">
    <property type="nucleotide sequence ID" value="NZ_MJEH01000011.1"/>
</dbReference>
<evidence type="ECO:0000313" key="4">
    <source>
        <dbReference type="Proteomes" id="UP000095209"/>
    </source>
</evidence>
<dbReference type="OrthoDB" id="9782754at2"/>
<proteinExistence type="predicted"/>
<keyword evidence="1" id="KW-0472">Membrane</keyword>
<dbReference type="STRING" id="1305675.BFG57_00965"/>
<evidence type="ECO:0000256" key="1">
    <source>
        <dbReference type="SAM" id="Phobius"/>
    </source>
</evidence>
<feature type="transmembrane region" description="Helical" evidence="1">
    <location>
        <begin position="94"/>
        <end position="115"/>
    </location>
</feature>
<evidence type="ECO:0000313" key="3">
    <source>
        <dbReference type="EMBL" id="OEH93588.1"/>
    </source>
</evidence>
<dbReference type="Gene3D" id="2.60.480.10">
    <property type="entry name" value="eubacterium ventriosum atcc domain"/>
    <property type="match status" value="1"/>
</dbReference>
<accession>A0A1E5LHQ2</accession>
<dbReference type="Pfam" id="PF12164">
    <property type="entry name" value="SporV_AA"/>
    <property type="match status" value="1"/>
</dbReference>
<dbReference type="AlphaFoldDB" id="A0A1E5LHQ2"/>
<dbReference type="InterPro" id="IPR021997">
    <property type="entry name" value="SporV_AA"/>
</dbReference>
<keyword evidence="4" id="KW-1185">Reference proteome</keyword>
<evidence type="ECO:0000259" key="2">
    <source>
        <dbReference type="Pfam" id="PF12164"/>
    </source>
</evidence>
<feature type="domain" description="Stage V sporulation protein AA" evidence="2">
    <location>
        <begin position="5"/>
        <end position="88"/>
    </location>
</feature>
<dbReference type="EMBL" id="MJEH01000011">
    <property type="protein sequence ID" value="OEH93588.1"/>
    <property type="molecule type" value="Genomic_DNA"/>
</dbReference>
<gene>
    <name evidence="3" type="ORF">BFG57_00965</name>
</gene>
<organism evidence="3 4">
    <name type="scientific">Bacillus solimangrovi</name>
    <dbReference type="NCBI Taxonomy" id="1305675"/>
    <lineage>
        <taxon>Bacteria</taxon>
        <taxon>Bacillati</taxon>
        <taxon>Bacillota</taxon>
        <taxon>Bacilli</taxon>
        <taxon>Bacillales</taxon>
        <taxon>Bacillaceae</taxon>
        <taxon>Bacillus</taxon>
    </lineage>
</organism>
<feature type="transmembrane region" description="Helical" evidence="1">
    <location>
        <begin position="147"/>
        <end position="165"/>
    </location>
</feature>
<comment type="caution">
    <text evidence="3">The sequence shown here is derived from an EMBL/GenBank/DDBJ whole genome shotgun (WGS) entry which is preliminary data.</text>
</comment>
<keyword evidence="1" id="KW-0812">Transmembrane</keyword>
<name>A0A1E5LHQ2_9BACI</name>
<dbReference type="Proteomes" id="UP000095209">
    <property type="component" value="Unassembled WGS sequence"/>
</dbReference>
<protein>
    <submittedName>
        <fullName evidence="3">Stage V sporulation protein AA</fullName>
    </submittedName>
</protein>
<sequence>MQKVCYLRLHQRVMTKQNQALRLSDVARISAEVEVKEIIKDIIVHQVSPQDKSIIIIEMIKIIDLIMEVDPEIDIQITGPNQVLVEVMVAKKNWSILSFSAVWLLLFFGAGLAIMNFHEDVSMQGVHQKIYTLITGKEEKKPLLFQIPYSIGLGLGMVLFFNHLFKKRFNEEPSPLEVEMFKYQQDLDQYMIINENKESIKKLDDN</sequence>
<dbReference type="InterPro" id="IPR038548">
    <property type="entry name" value="SporV_AA_N_sf"/>
</dbReference>
<reference evidence="3 4" key="1">
    <citation type="submission" date="2016-08" db="EMBL/GenBank/DDBJ databases">
        <title>Genome of Bacillus solimangrovi GH2-4.</title>
        <authorList>
            <person name="Lim S."/>
            <person name="Kim B.-C."/>
        </authorList>
    </citation>
    <scope>NUCLEOTIDE SEQUENCE [LARGE SCALE GENOMIC DNA]</scope>
    <source>
        <strain evidence="3 4">GH2-4</strain>
    </source>
</reference>
<keyword evidence="1" id="KW-1133">Transmembrane helix</keyword>